<dbReference type="SUPFAM" id="SSF53254">
    <property type="entry name" value="Phosphoglycerate mutase-like"/>
    <property type="match status" value="1"/>
</dbReference>
<dbReference type="InterPro" id="IPR013078">
    <property type="entry name" value="His_Pase_superF_clade-1"/>
</dbReference>
<dbReference type="PANTHER" id="PTHR46517">
    <property type="entry name" value="FRUCTOSE-2,6-BISPHOSPHATASE TIGAR"/>
    <property type="match status" value="1"/>
</dbReference>
<sequence length="262" mass="27783">MNILIKILFVTVAIASGFSGGAWGADVMLYVTRHGKTMFNTVHRAQGWADTPLTASGAAVAEQLGRGLQPLTFVAAWSSDSGRARETAQLAMKAWKKVPVLNEDKRLREVCFGLYEGDLDKNMITAAALKAGYASDAALLDAFSTGKIHMNGIIDAIHQAEASGTPSLAGVNSIGQAETYEQVAKRMLEGITAIAKQAQQQGGGNVLVVSHGMAISTLLQALGDTSLHAQLSNASVTLLRYTDSGKFAIEAVNDMRYVERGL</sequence>
<organism evidence="2 3">
    <name type="scientific">Pantoea vagans</name>
    <dbReference type="NCBI Taxonomy" id="470934"/>
    <lineage>
        <taxon>Bacteria</taxon>
        <taxon>Pseudomonadati</taxon>
        <taxon>Pseudomonadota</taxon>
        <taxon>Gammaproteobacteria</taxon>
        <taxon>Enterobacterales</taxon>
        <taxon>Erwiniaceae</taxon>
        <taxon>Pantoea</taxon>
    </lineage>
</organism>
<keyword evidence="1" id="KW-0378">Hydrolase</keyword>
<dbReference type="EMBL" id="RCNL01000004">
    <property type="protein sequence ID" value="TXL78407.1"/>
    <property type="molecule type" value="Genomic_DNA"/>
</dbReference>
<dbReference type="InterPro" id="IPR029033">
    <property type="entry name" value="His_PPase_superfam"/>
</dbReference>
<dbReference type="Pfam" id="PF00300">
    <property type="entry name" value="His_Phos_1"/>
    <property type="match status" value="2"/>
</dbReference>
<dbReference type="RefSeq" id="WP_147789329.1">
    <property type="nucleotide sequence ID" value="NZ_RCNL01000004.1"/>
</dbReference>
<name>A0ABY3LF81_9GAMM</name>
<dbReference type="InterPro" id="IPR051695">
    <property type="entry name" value="Phosphoglycerate_Mutase"/>
</dbReference>
<evidence type="ECO:0000313" key="2">
    <source>
        <dbReference type="EMBL" id="TXL78407.1"/>
    </source>
</evidence>
<dbReference type="CDD" id="cd07067">
    <property type="entry name" value="HP_PGM_like"/>
    <property type="match status" value="1"/>
</dbReference>
<protein>
    <submittedName>
        <fullName evidence="2">Histidine phosphatase family protein</fullName>
    </submittedName>
</protein>
<keyword evidence="3" id="KW-1185">Reference proteome</keyword>
<dbReference type="Proteomes" id="UP000426772">
    <property type="component" value="Unassembled WGS sequence"/>
</dbReference>
<evidence type="ECO:0000256" key="1">
    <source>
        <dbReference type="ARBA" id="ARBA00022801"/>
    </source>
</evidence>
<dbReference type="Gene3D" id="3.40.50.1240">
    <property type="entry name" value="Phosphoglycerate mutase-like"/>
    <property type="match status" value="1"/>
</dbReference>
<gene>
    <name evidence="2" type="ORF">D9O29_11605</name>
</gene>
<dbReference type="SMART" id="SM00855">
    <property type="entry name" value="PGAM"/>
    <property type="match status" value="1"/>
</dbReference>
<reference evidence="2 3" key="1">
    <citation type="submission" date="2018-10" db="EMBL/GenBank/DDBJ databases">
        <title>Draft genome sequence of Pantoea vagans isolated from corpses of the sugarcane aphid Melanaphis sacchari Zehntner.</title>
        <authorList>
            <person name="Toledo E."/>
            <person name="Pena G."/>
            <person name="Lozano L."/>
        </authorList>
    </citation>
    <scope>NUCLEOTIDE SEQUENCE [LARGE SCALE GENOMIC DNA]</scope>
    <source>
        <strain evidence="2 3">ET-90</strain>
    </source>
</reference>
<evidence type="ECO:0000313" key="3">
    <source>
        <dbReference type="Proteomes" id="UP000426772"/>
    </source>
</evidence>
<proteinExistence type="predicted"/>
<accession>A0ABY3LF81</accession>
<dbReference type="PANTHER" id="PTHR46517:SF1">
    <property type="entry name" value="FRUCTOSE-2,6-BISPHOSPHATASE TIGAR"/>
    <property type="match status" value="1"/>
</dbReference>
<comment type="caution">
    <text evidence="2">The sequence shown here is derived from an EMBL/GenBank/DDBJ whole genome shotgun (WGS) entry which is preliminary data.</text>
</comment>